<dbReference type="Proteomes" id="UP001153636">
    <property type="component" value="Chromosome 15"/>
</dbReference>
<dbReference type="AlphaFoldDB" id="A0A9P0CI33"/>
<organism evidence="2 3">
    <name type="scientific">Psylliodes chrysocephalus</name>
    <dbReference type="NCBI Taxonomy" id="3402493"/>
    <lineage>
        <taxon>Eukaryota</taxon>
        <taxon>Metazoa</taxon>
        <taxon>Ecdysozoa</taxon>
        <taxon>Arthropoda</taxon>
        <taxon>Hexapoda</taxon>
        <taxon>Insecta</taxon>
        <taxon>Pterygota</taxon>
        <taxon>Neoptera</taxon>
        <taxon>Endopterygota</taxon>
        <taxon>Coleoptera</taxon>
        <taxon>Polyphaga</taxon>
        <taxon>Cucujiformia</taxon>
        <taxon>Chrysomeloidea</taxon>
        <taxon>Chrysomelidae</taxon>
        <taxon>Galerucinae</taxon>
        <taxon>Alticini</taxon>
        <taxon>Psylliodes</taxon>
    </lineage>
</organism>
<protein>
    <submittedName>
        <fullName evidence="2">Uncharacterized protein</fullName>
    </submittedName>
</protein>
<name>A0A9P0CI33_9CUCU</name>
<feature type="signal peptide" evidence="1">
    <location>
        <begin position="1"/>
        <end position="23"/>
    </location>
</feature>
<sequence>MTKLYYSIATLVCLSFVIDLGECRTIVKRGVELKPMDPHTLAVLTKSSIIRDKRKVDVVTGVKNAVLGFVFNPSSSVSASKGFAWDLPKPTRRPTTTPDAVIFKPGEPVSLELPDKLFGSTFTLITNLSTRVGDYAMSSAVRAQRLLESMRPFLRTIFGAGGIVIEATTNRPIFSDPNAI</sequence>
<proteinExistence type="predicted"/>
<evidence type="ECO:0000313" key="3">
    <source>
        <dbReference type="Proteomes" id="UP001153636"/>
    </source>
</evidence>
<dbReference type="EMBL" id="OV651827">
    <property type="protein sequence ID" value="CAH1103857.1"/>
    <property type="molecule type" value="Genomic_DNA"/>
</dbReference>
<keyword evidence="1" id="KW-0732">Signal</keyword>
<evidence type="ECO:0000313" key="2">
    <source>
        <dbReference type="EMBL" id="CAH1103857.1"/>
    </source>
</evidence>
<reference evidence="2" key="1">
    <citation type="submission" date="2022-01" db="EMBL/GenBank/DDBJ databases">
        <authorList>
            <person name="King R."/>
        </authorList>
    </citation>
    <scope>NUCLEOTIDE SEQUENCE</scope>
</reference>
<accession>A0A9P0CI33</accession>
<evidence type="ECO:0000256" key="1">
    <source>
        <dbReference type="SAM" id="SignalP"/>
    </source>
</evidence>
<keyword evidence="3" id="KW-1185">Reference proteome</keyword>
<dbReference type="OrthoDB" id="8197466at2759"/>
<feature type="chain" id="PRO_5040419015" evidence="1">
    <location>
        <begin position="24"/>
        <end position="180"/>
    </location>
</feature>
<gene>
    <name evidence="2" type="ORF">PSYICH_LOCUS4746</name>
</gene>